<sequence>MNCLTAFDEMYYCFSLGGQFLNVYRYGGWRDCSEKSADWRFCMRTKAMGPIKRKAMIMARNKEKAARFKQGPNSEDIWELRKEPLKNPFSGSLGDLEKDSLA</sequence>
<dbReference type="EMBL" id="ML220173">
    <property type="protein sequence ID" value="TGZ76564.1"/>
    <property type="molecule type" value="Genomic_DNA"/>
</dbReference>
<dbReference type="InterPro" id="IPR021475">
    <property type="entry name" value="Pants/Emi1-like"/>
</dbReference>
<dbReference type="InParanoid" id="A0A4V3SHK5"/>
<dbReference type="Proteomes" id="UP000298138">
    <property type="component" value="Unassembled WGS sequence"/>
</dbReference>
<evidence type="ECO:0000313" key="1">
    <source>
        <dbReference type="EMBL" id="TGZ76564.1"/>
    </source>
</evidence>
<proteinExistence type="predicted"/>
<dbReference type="AlphaFoldDB" id="A0A4V3SHK5"/>
<accession>A0A4V3SHK5</accession>
<keyword evidence="2" id="KW-1185">Reference proteome</keyword>
<dbReference type="STRING" id="341454.A0A4V3SHK5"/>
<dbReference type="PANTHER" id="PTHR28052">
    <property type="entry name" value="UPF0545 PROTEIN C22ORF39"/>
    <property type="match status" value="1"/>
</dbReference>
<gene>
    <name evidence="1" type="ORF">EX30DRAFT_324546</name>
</gene>
<dbReference type="OrthoDB" id="2017405at2759"/>
<dbReference type="PANTHER" id="PTHR28052:SF1">
    <property type="entry name" value="UPF0545 PROTEIN C22ORF39"/>
    <property type="match status" value="1"/>
</dbReference>
<dbReference type="Pfam" id="PF11326">
    <property type="entry name" value="PANTS-like"/>
    <property type="match status" value="1"/>
</dbReference>
<organism evidence="1 2">
    <name type="scientific">Ascodesmis nigricans</name>
    <dbReference type="NCBI Taxonomy" id="341454"/>
    <lineage>
        <taxon>Eukaryota</taxon>
        <taxon>Fungi</taxon>
        <taxon>Dikarya</taxon>
        <taxon>Ascomycota</taxon>
        <taxon>Pezizomycotina</taxon>
        <taxon>Pezizomycetes</taxon>
        <taxon>Pezizales</taxon>
        <taxon>Ascodesmidaceae</taxon>
        <taxon>Ascodesmis</taxon>
    </lineage>
</organism>
<reference evidence="1 2" key="1">
    <citation type="submission" date="2019-04" db="EMBL/GenBank/DDBJ databases">
        <title>Comparative genomics and transcriptomics to analyze fruiting body development in filamentous ascomycetes.</title>
        <authorList>
            <consortium name="DOE Joint Genome Institute"/>
            <person name="Lutkenhaus R."/>
            <person name="Traeger S."/>
            <person name="Breuer J."/>
            <person name="Kuo A."/>
            <person name="Lipzen A."/>
            <person name="Pangilinan J."/>
            <person name="Dilworth D."/>
            <person name="Sandor L."/>
            <person name="Poggeler S."/>
            <person name="Barry K."/>
            <person name="Grigoriev I.V."/>
            <person name="Nowrousian M."/>
        </authorList>
    </citation>
    <scope>NUCLEOTIDE SEQUENCE [LARGE SCALE GENOMIC DNA]</scope>
    <source>
        <strain evidence="1 2">CBS 389.68</strain>
    </source>
</reference>
<evidence type="ECO:0000313" key="2">
    <source>
        <dbReference type="Proteomes" id="UP000298138"/>
    </source>
</evidence>
<protein>
    <submittedName>
        <fullName evidence="1">Uncharacterized protein</fullName>
    </submittedName>
</protein>
<name>A0A4V3SHK5_9PEZI</name>